<reference evidence="4" key="1">
    <citation type="journal article" date="2019" name="Int. J. Syst. Evol. Microbiol.">
        <title>The Global Catalogue of Microorganisms (GCM) 10K type strain sequencing project: providing services to taxonomists for standard genome sequencing and annotation.</title>
        <authorList>
            <consortium name="The Broad Institute Genomics Platform"/>
            <consortium name="The Broad Institute Genome Sequencing Center for Infectious Disease"/>
            <person name="Wu L."/>
            <person name="Ma J."/>
        </authorList>
    </citation>
    <scope>NUCLEOTIDE SEQUENCE [LARGE SCALE GENOMIC DNA]</scope>
    <source>
        <strain evidence="4">JCM 17085</strain>
    </source>
</reference>
<sequence length="336" mass="37601">MLDIASLKNLLAQPQKIVITTHHKPDGDAMGSSLGLYNYLIQQGHHTTVIPPTDYPDFLSWMPGNTEVIIYTEKTDQANALIADADIVFCLDFNNLSRINEMGEQVRGAKAYKIMIDHHLEPEDFDDFRHWDINACAAAQLVYSFISDVLDNKKLINKDVATCLYTGIMTDSASFRLPNTTSAVHRVVADLIDAGAVNWRIHELVYNSASENRLRFLGHCLSNRLEVLHEFNTAIIVVTKQDLEKYHINTGDTEGIVNYALSIASIRLAAFIVERPDRVKLSLRSKGDFPANEICKLYFSGGGHRNAAGGHSSLSLQEVVNQFKSILPEYKKLLIQ</sequence>
<feature type="domain" description="DDH" evidence="1">
    <location>
        <begin position="16"/>
        <end position="168"/>
    </location>
</feature>
<evidence type="ECO:0000313" key="3">
    <source>
        <dbReference type="EMBL" id="GAA4094811.1"/>
    </source>
</evidence>
<dbReference type="Gene3D" id="3.10.310.30">
    <property type="match status" value="1"/>
</dbReference>
<proteinExistence type="predicted"/>
<dbReference type="InterPro" id="IPR038763">
    <property type="entry name" value="DHH_sf"/>
</dbReference>
<dbReference type="InterPro" id="IPR003156">
    <property type="entry name" value="DHHA1_dom"/>
</dbReference>
<protein>
    <submittedName>
        <fullName evidence="3">Bifunctional oligoribonuclease/PAP phosphatase NrnA</fullName>
    </submittedName>
</protein>
<feature type="domain" description="DHHA1" evidence="2">
    <location>
        <begin position="245"/>
        <end position="324"/>
    </location>
</feature>
<name>A0ABP7WR30_9SPHI</name>
<dbReference type="Gene3D" id="3.90.1640.10">
    <property type="entry name" value="inorganic pyrophosphatase (n-terminal core)"/>
    <property type="match status" value="1"/>
</dbReference>
<evidence type="ECO:0000259" key="1">
    <source>
        <dbReference type="Pfam" id="PF01368"/>
    </source>
</evidence>
<dbReference type="InterPro" id="IPR001667">
    <property type="entry name" value="DDH_dom"/>
</dbReference>
<organism evidence="3 4">
    <name type="scientific">Mucilaginibacter panaciglaebae</name>
    <dbReference type="NCBI Taxonomy" id="502331"/>
    <lineage>
        <taxon>Bacteria</taxon>
        <taxon>Pseudomonadati</taxon>
        <taxon>Bacteroidota</taxon>
        <taxon>Sphingobacteriia</taxon>
        <taxon>Sphingobacteriales</taxon>
        <taxon>Sphingobacteriaceae</taxon>
        <taxon>Mucilaginibacter</taxon>
    </lineage>
</organism>
<evidence type="ECO:0000259" key="2">
    <source>
        <dbReference type="Pfam" id="PF02272"/>
    </source>
</evidence>
<dbReference type="EMBL" id="BAABCV010000005">
    <property type="protein sequence ID" value="GAA4094811.1"/>
    <property type="molecule type" value="Genomic_DNA"/>
</dbReference>
<dbReference type="SUPFAM" id="SSF64182">
    <property type="entry name" value="DHH phosphoesterases"/>
    <property type="match status" value="1"/>
</dbReference>
<dbReference type="RefSeq" id="WP_345102927.1">
    <property type="nucleotide sequence ID" value="NZ_BAABCV010000005.1"/>
</dbReference>
<comment type="caution">
    <text evidence="3">The sequence shown here is derived from an EMBL/GenBank/DDBJ whole genome shotgun (WGS) entry which is preliminary data.</text>
</comment>
<gene>
    <name evidence="3" type="ORF">GCM10022392_17090</name>
</gene>
<dbReference type="InterPro" id="IPR051319">
    <property type="entry name" value="Oligoribo/pAp-PDE_c-di-AMP_PDE"/>
</dbReference>
<dbReference type="Proteomes" id="UP001500841">
    <property type="component" value="Unassembled WGS sequence"/>
</dbReference>
<dbReference type="Pfam" id="PF02272">
    <property type="entry name" value="DHHA1"/>
    <property type="match status" value="1"/>
</dbReference>
<dbReference type="Pfam" id="PF01368">
    <property type="entry name" value="DHH"/>
    <property type="match status" value="1"/>
</dbReference>
<accession>A0ABP7WR30</accession>
<dbReference type="PANTHER" id="PTHR47618:SF1">
    <property type="entry name" value="BIFUNCTIONAL OLIGORIBONUCLEASE AND PAP PHOSPHATASE NRNA"/>
    <property type="match status" value="1"/>
</dbReference>
<evidence type="ECO:0000313" key="4">
    <source>
        <dbReference type="Proteomes" id="UP001500841"/>
    </source>
</evidence>
<dbReference type="PANTHER" id="PTHR47618">
    <property type="entry name" value="BIFUNCTIONAL OLIGORIBONUCLEASE AND PAP PHOSPHATASE NRNA"/>
    <property type="match status" value="1"/>
</dbReference>
<keyword evidence="4" id="KW-1185">Reference proteome</keyword>